<protein>
    <submittedName>
        <fullName evidence="1">Uncharacterized protein</fullName>
    </submittedName>
</protein>
<name>A0A0F9VCA5_9ZZZZ</name>
<proteinExistence type="predicted"/>
<dbReference type="EMBL" id="LAZR01000034">
    <property type="protein sequence ID" value="KKO01690.1"/>
    <property type="molecule type" value="Genomic_DNA"/>
</dbReference>
<sequence>MCTPTDVITQHPNDALNTPFVFNLKKPMKGVLFLKSVVY</sequence>
<accession>A0A0F9VCA5</accession>
<reference evidence="1" key="1">
    <citation type="journal article" date="2015" name="Nature">
        <title>Complex archaea that bridge the gap between prokaryotes and eukaryotes.</title>
        <authorList>
            <person name="Spang A."/>
            <person name="Saw J.H."/>
            <person name="Jorgensen S.L."/>
            <person name="Zaremba-Niedzwiedzka K."/>
            <person name="Martijn J."/>
            <person name="Lind A.E."/>
            <person name="van Eijk R."/>
            <person name="Schleper C."/>
            <person name="Guy L."/>
            <person name="Ettema T.J."/>
        </authorList>
    </citation>
    <scope>NUCLEOTIDE SEQUENCE</scope>
</reference>
<evidence type="ECO:0000313" key="1">
    <source>
        <dbReference type="EMBL" id="KKO01690.1"/>
    </source>
</evidence>
<comment type="caution">
    <text evidence="1">The sequence shown here is derived from an EMBL/GenBank/DDBJ whole genome shotgun (WGS) entry which is preliminary data.</text>
</comment>
<gene>
    <name evidence="1" type="ORF">LCGC14_0114990</name>
</gene>
<dbReference type="AlphaFoldDB" id="A0A0F9VCA5"/>
<organism evidence="1">
    <name type="scientific">marine sediment metagenome</name>
    <dbReference type="NCBI Taxonomy" id="412755"/>
    <lineage>
        <taxon>unclassified sequences</taxon>
        <taxon>metagenomes</taxon>
        <taxon>ecological metagenomes</taxon>
    </lineage>
</organism>